<feature type="transmembrane region" description="Helical" evidence="14">
    <location>
        <begin position="295"/>
        <end position="317"/>
    </location>
</feature>
<dbReference type="Ensembl" id="ENSCPVT00000003819.2">
    <property type="protein sequence ID" value="ENSCPVP00000003682.2"/>
    <property type="gene ID" value="ENSCPVG00000002716.2"/>
</dbReference>
<evidence type="ECO:0000256" key="1">
    <source>
        <dbReference type="ARBA" id="ARBA00004337"/>
    </source>
</evidence>
<sequence length="575" mass="63498">MAAASETERLLSRGPGYGTAEAAPAPVPVPGEEEGEKEEEEEKEEELRRRLKYFFMSPCDKYRARGRRPVKLGLQLAKIVLVTVQLILFGLSNQLVVAFKEDNTVAFKHLFLKGYEDGADDTQAIYTRGDLLEHLAFVLEKYLAVPNETLGRYAYGDTGGDTGGVPGLRLCQRFFRRGDIDPGNDTFDIDPSVVTECLGVHPGDPQPPVLDGPDSNFTLQFHRLINVTAEFQLKAINIQTLLNHEIPDCYTFSVTVTFDNSAHSGRVRIRLDTHAAIRECHHPSLPGRGASWRRLAFDVLVVAVCSLSLALCARSIARGLLLQGEFSRFLRCHRGVTVSLSDRLEFLNGWYLLLVTSDLLTVLGTVLKIGIEAKNFSGYDVCSILLGTSTLLVWVGVIRYLTFFQKYNILIVTLRVALPNVMRFCCCVAVIYLGYCFCGWIVLGPHHVKFRSLSMVSECLFSLVNGDDMFATFAALSPSGALVWLFSQVYLYSFSALFIYMVLSLFIALITGSYDTIKNQSEGDPPVSELQAFIAQCQDSPGSGKFRRGSSGSASCPALCCCPRAPVQDNALLVN</sequence>
<protein>
    <recommendedName>
        <fullName evidence="19">Mucolipin 1</fullName>
    </recommendedName>
</protein>
<evidence type="ECO:0000256" key="10">
    <source>
        <dbReference type="ARBA" id="ARBA00023157"/>
    </source>
</evidence>
<dbReference type="Pfam" id="PF21381">
    <property type="entry name" value="MCLN_ECD"/>
    <property type="match status" value="1"/>
</dbReference>
<accession>A0A8U8BW90</accession>
<dbReference type="GO" id="GO:0005886">
    <property type="term" value="C:plasma membrane"/>
    <property type="evidence" value="ECO:0007669"/>
    <property type="project" value="UniProtKB-SubCell"/>
</dbReference>
<reference evidence="17" key="2">
    <citation type="submission" date="2025-09" db="UniProtKB">
        <authorList>
            <consortium name="Ensembl"/>
        </authorList>
    </citation>
    <scope>IDENTIFICATION</scope>
</reference>
<evidence type="ECO:0000256" key="3">
    <source>
        <dbReference type="ARBA" id="ARBA00022448"/>
    </source>
</evidence>
<feature type="transmembrane region" description="Helical" evidence="14">
    <location>
        <begin position="381"/>
        <end position="401"/>
    </location>
</feature>
<keyword evidence="5 14" id="KW-0812">Transmembrane</keyword>
<keyword evidence="9 14" id="KW-0472">Membrane</keyword>
<reference evidence="17" key="1">
    <citation type="submission" date="2025-08" db="UniProtKB">
        <authorList>
            <consortium name="Ensembl"/>
        </authorList>
    </citation>
    <scope>IDENTIFICATION</scope>
</reference>
<feature type="transmembrane region" description="Helical" evidence="14">
    <location>
        <begin position="349"/>
        <end position="369"/>
    </location>
</feature>
<dbReference type="GO" id="GO:0005765">
    <property type="term" value="C:lysosomal membrane"/>
    <property type="evidence" value="ECO:0007669"/>
    <property type="project" value="TreeGrafter"/>
</dbReference>
<evidence type="ECO:0000259" key="16">
    <source>
        <dbReference type="Pfam" id="PF21381"/>
    </source>
</evidence>
<dbReference type="PANTHER" id="PTHR12127:SF6">
    <property type="entry name" value="MUCOLIPIN-1"/>
    <property type="match status" value="1"/>
</dbReference>
<organism evidence="17 18">
    <name type="scientific">Geospiza parvula</name>
    <name type="common">Small tree-finch</name>
    <name type="synonym">Camarhynchus parvulus</name>
    <dbReference type="NCBI Taxonomy" id="87175"/>
    <lineage>
        <taxon>Eukaryota</taxon>
        <taxon>Metazoa</taxon>
        <taxon>Chordata</taxon>
        <taxon>Craniata</taxon>
        <taxon>Vertebrata</taxon>
        <taxon>Euteleostomi</taxon>
        <taxon>Archelosauria</taxon>
        <taxon>Archosauria</taxon>
        <taxon>Dinosauria</taxon>
        <taxon>Saurischia</taxon>
        <taxon>Theropoda</taxon>
        <taxon>Coelurosauria</taxon>
        <taxon>Aves</taxon>
        <taxon>Neognathae</taxon>
        <taxon>Neoaves</taxon>
        <taxon>Telluraves</taxon>
        <taxon>Australaves</taxon>
        <taxon>Passeriformes</taxon>
        <taxon>Thraupidae</taxon>
        <taxon>Camarhynchus</taxon>
    </lineage>
</organism>
<comment type="catalytic activity">
    <reaction evidence="12">
        <text>Ca(2+)(in) = Ca(2+)(out)</text>
        <dbReference type="Rhea" id="RHEA:29671"/>
        <dbReference type="ChEBI" id="CHEBI:29108"/>
    </reaction>
</comment>
<keyword evidence="4" id="KW-1003">Cell membrane</keyword>
<evidence type="ECO:0000313" key="18">
    <source>
        <dbReference type="Proteomes" id="UP000694382"/>
    </source>
</evidence>
<evidence type="ECO:0000256" key="14">
    <source>
        <dbReference type="SAM" id="Phobius"/>
    </source>
</evidence>
<evidence type="ECO:0000256" key="13">
    <source>
        <dbReference type="SAM" id="MobiDB-lite"/>
    </source>
</evidence>
<keyword evidence="11" id="KW-0407">Ion channel</keyword>
<evidence type="ECO:0000256" key="2">
    <source>
        <dbReference type="ARBA" id="ARBA00004651"/>
    </source>
</evidence>
<keyword evidence="7 14" id="KW-1133">Transmembrane helix</keyword>
<feature type="domain" description="Mucolipin extracytosolic" evidence="16">
    <location>
        <begin position="96"/>
        <end position="281"/>
    </location>
</feature>
<evidence type="ECO:0000256" key="8">
    <source>
        <dbReference type="ARBA" id="ARBA00023065"/>
    </source>
</evidence>
<keyword evidence="18" id="KW-1185">Reference proteome</keyword>
<evidence type="ECO:0008006" key="19">
    <source>
        <dbReference type="Google" id="ProtNLM"/>
    </source>
</evidence>
<evidence type="ECO:0000256" key="6">
    <source>
        <dbReference type="ARBA" id="ARBA00022753"/>
    </source>
</evidence>
<dbReference type="FunFam" id="1.10.287.70:FF:000033">
    <property type="entry name" value="Mucolipin 1"/>
    <property type="match status" value="1"/>
</dbReference>
<dbReference type="Proteomes" id="UP000694382">
    <property type="component" value="Unassembled WGS sequence"/>
</dbReference>
<evidence type="ECO:0000256" key="11">
    <source>
        <dbReference type="ARBA" id="ARBA00023303"/>
    </source>
</evidence>
<keyword evidence="10" id="KW-1015">Disulfide bond</keyword>
<keyword evidence="8" id="KW-0406">Ion transport</keyword>
<dbReference type="InterPro" id="IPR013122">
    <property type="entry name" value="PKD1_2_channel"/>
</dbReference>
<feature type="transmembrane region" description="Helical" evidence="14">
    <location>
        <begin position="489"/>
        <end position="510"/>
    </location>
</feature>
<evidence type="ECO:0000256" key="7">
    <source>
        <dbReference type="ARBA" id="ARBA00022989"/>
    </source>
</evidence>
<comment type="subcellular location">
    <subcellularLocation>
        <location evidence="2">Cell membrane</location>
        <topology evidence="2">Multi-pass membrane protein</topology>
    </subcellularLocation>
    <subcellularLocation>
        <location evidence="1">Endosome membrane</location>
        <topology evidence="1">Multi-pass membrane protein</topology>
    </subcellularLocation>
</comment>
<dbReference type="Pfam" id="PF08016">
    <property type="entry name" value="PKD_channel"/>
    <property type="match status" value="1"/>
</dbReference>
<dbReference type="AlphaFoldDB" id="A0A8C3MB46"/>
<dbReference type="InterPro" id="IPR049134">
    <property type="entry name" value="MCLN_ECD"/>
</dbReference>
<evidence type="ECO:0000259" key="15">
    <source>
        <dbReference type="Pfam" id="PF08016"/>
    </source>
</evidence>
<name>A0A8C3MB46_GEOPR</name>
<dbReference type="InterPro" id="IPR039031">
    <property type="entry name" value="Mucolipin"/>
</dbReference>
<feature type="compositionally biased region" description="Acidic residues" evidence="13">
    <location>
        <begin position="31"/>
        <end position="43"/>
    </location>
</feature>
<keyword evidence="3" id="KW-0813">Transport</keyword>
<evidence type="ECO:0000313" key="17">
    <source>
        <dbReference type="Ensembl" id="ENSCPVP00000003682.2"/>
    </source>
</evidence>
<feature type="region of interest" description="Disordered" evidence="13">
    <location>
        <begin position="1"/>
        <end position="43"/>
    </location>
</feature>
<evidence type="ECO:0000256" key="9">
    <source>
        <dbReference type="ARBA" id="ARBA00023136"/>
    </source>
</evidence>
<evidence type="ECO:0000256" key="5">
    <source>
        <dbReference type="ARBA" id="ARBA00022692"/>
    </source>
</evidence>
<accession>A0A8C3MB46</accession>
<dbReference type="GO" id="GO:0072345">
    <property type="term" value="F:NAADP-sensitive calcium-release channel activity"/>
    <property type="evidence" value="ECO:0007669"/>
    <property type="project" value="TreeGrafter"/>
</dbReference>
<feature type="transmembrane region" description="Helical" evidence="14">
    <location>
        <begin position="421"/>
        <end position="443"/>
    </location>
</feature>
<dbReference type="Gene3D" id="1.10.287.70">
    <property type="match status" value="1"/>
</dbReference>
<dbReference type="PANTHER" id="PTHR12127">
    <property type="entry name" value="MUCOLIPIN"/>
    <property type="match status" value="1"/>
</dbReference>
<feature type="compositionally biased region" description="Basic and acidic residues" evidence="13">
    <location>
        <begin position="1"/>
        <end position="11"/>
    </location>
</feature>
<keyword evidence="6" id="KW-0967">Endosome</keyword>
<evidence type="ECO:0000256" key="4">
    <source>
        <dbReference type="ARBA" id="ARBA00022475"/>
    </source>
</evidence>
<dbReference type="GO" id="GO:0010008">
    <property type="term" value="C:endosome membrane"/>
    <property type="evidence" value="ECO:0007669"/>
    <property type="project" value="UniProtKB-SubCell"/>
</dbReference>
<feature type="domain" description="Polycystin cation channel PKD1/PKD2" evidence="15">
    <location>
        <begin position="382"/>
        <end position="517"/>
    </location>
</feature>
<proteinExistence type="predicted"/>
<evidence type="ECO:0000256" key="12">
    <source>
        <dbReference type="ARBA" id="ARBA00036634"/>
    </source>
</evidence>